<dbReference type="SUPFAM" id="SSF53335">
    <property type="entry name" value="S-adenosyl-L-methionine-dependent methyltransferases"/>
    <property type="match status" value="1"/>
</dbReference>
<organism evidence="2">
    <name type="scientific">marine metagenome</name>
    <dbReference type="NCBI Taxonomy" id="408172"/>
    <lineage>
        <taxon>unclassified sequences</taxon>
        <taxon>metagenomes</taxon>
        <taxon>ecological metagenomes</taxon>
    </lineage>
</organism>
<dbReference type="InterPro" id="IPR029063">
    <property type="entry name" value="SAM-dependent_MTases_sf"/>
</dbReference>
<reference evidence="2" key="1">
    <citation type="submission" date="2018-05" db="EMBL/GenBank/DDBJ databases">
        <authorList>
            <person name="Lanie J.A."/>
            <person name="Ng W.-L."/>
            <person name="Kazmierczak K.M."/>
            <person name="Andrzejewski T.M."/>
            <person name="Davidsen T.M."/>
            <person name="Wayne K.J."/>
            <person name="Tettelin H."/>
            <person name="Glass J.I."/>
            <person name="Rusch D."/>
            <person name="Podicherti R."/>
            <person name="Tsui H.-C.T."/>
            <person name="Winkler M.E."/>
        </authorList>
    </citation>
    <scope>NUCLEOTIDE SEQUENCE</scope>
</reference>
<feature type="non-terminal residue" evidence="2">
    <location>
        <position position="1"/>
    </location>
</feature>
<feature type="domain" description="Methyltransferase type 11" evidence="1">
    <location>
        <begin position="109"/>
        <end position="209"/>
    </location>
</feature>
<dbReference type="Pfam" id="PF08241">
    <property type="entry name" value="Methyltransf_11"/>
    <property type="match status" value="1"/>
</dbReference>
<gene>
    <name evidence="2" type="ORF">METZ01_LOCUS403944</name>
</gene>
<dbReference type="PANTHER" id="PTHR43591">
    <property type="entry name" value="METHYLTRANSFERASE"/>
    <property type="match status" value="1"/>
</dbReference>
<sequence>FNILTLLNMKYEKIAFDKKLKEHPYLLTEKLIEDVNHIFDSFIDIGYIEEDKSLVKLKKSSDVVEKHEELWQKVWTPYDDVELQELIDIRGNRLDSNKLIPFFKGKRCVDFGSGNGSFAFALLERGAKSVDGIDFGAAQVARANKAAENRNIGELAKFSHGNVLKTDFEDNIYEFGISNAVFHHLATKNDMEIALGEVARVLKPGSYFWYFIHGTGAIGMDLWDMSVDVLSNVSVDYMKDVINFLNPGRGKDTYIIDLLTATYIHSSLEETEEMLNRCGFS</sequence>
<dbReference type="GO" id="GO:0008757">
    <property type="term" value="F:S-adenosylmethionine-dependent methyltransferase activity"/>
    <property type="evidence" value="ECO:0007669"/>
    <property type="project" value="InterPro"/>
</dbReference>
<name>A0A382VXH6_9ZZZZ</name>
<evidence type="ECO:0000313" key="2">
    <source>
        <dbReference type="EMBL" id="SVD51090.1"/>
    </source>
</evidence>
<evidence type="ECO:0000259" key="1">
    <source>
        <dbReference type="Pfam" id="PF08241"/>
    </source>
</evidence>
<accession>A0A382VXH6</accession>
<protein>
    <recommendedName>
        <fullName evidence="1">Methyltransferase type 11 domain-containing protein</fullName>
    </recommendedName>
</protein>
<dbReference type="AlphaFoldDB" id="A0A382VXH6"/>
<proteinExistence type="predicted"/>
<dbReference type="InterPro" id="IPR013216">
    <property type="entry name" value="Methyltransf_11"/>
</dbReference>
<dbReference type="Gene3D" id="3.40.50.150">
    <property type="entry name" value="Vaccinia Virus protein VP39"/>
    <property type="match status" value="1"/>
</dbReference>
<feature type="non-terminal residue" evidence="2">
    <location>
        <position position="281"/>
    </location>
</feature>
<dbReference type="EMBL" id="UINC01155315">
    <property type="protein sequence ID" value="SVD51090.1"/>
    <property type="molecule type" value="Genomic_DNA"/>
</dbReference>
<dbReference type="CDD" id="cd02440">
    <property type="entry name" value="AdoMet_MTases"/>
    <property type="match status" value="1"/>
</dbReference>